<evidence type="ECO:0000313" key="1">
    <source>
        <dbReference type="WBParaSite" id="Smp_020400.3"/>
    </source>
</evidence>
<protein>
    <submittedName>
        <fullName evidence="1">Uncharacterized protein</fullName>
    </submittedName>
</protein>
<dbReference type="ExpressionAtlas" id="A0A5K4EAL4">
    <property type="expression patterns" value="baseline and differential"/>
</dbReference>
<dbReference type="AlphaFoldDB" id="A0A5K4EAL4"/>
<reference evidence="1" key="1">
    <citation type="submission" date="2019-11" db="UniProtKB">
        <authorList>
            <consortium name="WormBaseParasite"/>
        </authorList>
    </citation>
    <scope>IDENTIFICATION</scope>
    <source>
        <strain evidence="1">Puerto Rican</strain>
    </source>
</reference>
<accession>A0A5K4EAL4</accession>
<sequence length="90" mass="10486">MPVLIQPPKSMSRAIQFQRIMQFHPMKSRLHSSDQTTSKETKFKRWGFCKSLWHQGSAFWGTKALSKLLSCPWIIETPALDKEDKLPVQK</sequence>
<dbReference type="WBParaSite" id="Smp_020400.3">
    <property type="protein sequence ID" value="Smp_020400.3"/>
    <property type="gene ID" value="Smp_020400"/>
</dbReference>
<proteinExistence type="predicted"/>
<dbReference type="InParanoid" id="A0A5K4EAL4"/>
<organism evidence="1">
    <name type="scientific">Schistosoma mansoni</name>
    <name type="common">Blood fluke</name>
    <dbReference type="NCBI Taxonomy" id="6183"/>
    <lineage>
        <taxon>Eukaryota</taxon>
        <taxon>Metazoa</taxon>
        <taxon>Spiralia</taxon>
        <taxon>Lophotrochozoa</taxon>
        <taxon>Platyhelminthes</taxon>
        <taxon>Trematoda</taxon>
        <taxon>Digenea</taxon>
        <taxon>Strigeidida</taxon>
        <taxon>Schistosomatoidea</taxon>
        <taxon>Schistosomatidae</taxon>
        <taxon>Schistosoma</taxon>
    </lineage>
</organism>
<name>A0A5K4EAL4_SCHMA</name>